<evidence type="ECO:0000313" key="1">
    <source>
        <dbReference type="EMBL" id="KAF4682630.1"/>
    </source>
</evidence>
<gene>
    <name evidence="1" type="ORF">FOZ60_010286</name>
</gene>
<proteinExistence type="predicted"/>
<dbReference type="AlphaFoldDB" id="A0A7J6NGN4"/>
<reference evidence="1 2" key="1">
    <citation type="submission" date="2020-04" db="EMBL/GenBank/DDBJ databases">
        <title>Perkinsus olseni comparative genomics.</title>
        <authorList>
            <person name="Bogema D.R."/>
        </authorList>
    </citation>
    <scope>NUCLEOTIDE SEQUENCE [LARGE SCALE GENOMIC DNA]</scope>
    <source>
        <strain evidence="1">00978-12</strain>
    </source>
</reference>
<organism evidence="1 2">
    <name type="scientific">Perkinsus olseni</name>
    <name type="common">Perkinsus atlanticus</name>
    <dbReference type="NCBI Taxonomy" id="32597"/>
    <lineage>
        <taxon>Eukaryota</taxon>
        <taxon>Sar</taxon>
        <taxon>Alveolata</taxon>
        <taxon>Perkinsozoa</taxon>
        <taxon>Perkinsea</taxon>
        <taxon>Perkinsida</taxon>
        <taxon>Perkinsidae</taxon>
        <taxon>Perkinsus</taxon>
    </lineage>
</organism>
<comment type="caution">
    <text evidence="1">The sequence shown here is derived from an EMBL/GenBank/DDBJ whole genome shotgun (WGS) entry which is preliminary data.</text>
</comment>
<accession>A0A7J6NGN4</accession>
<sequence length="566" mass="65772">MVLKAVSRIILPGIAVTLGGWKRPYKFYCRFDEVLQSVCFRTLELDGLYGISSNEVFSYDDDPRVPHYESTSWRAHSKRPYISIHSQGEWKLPGTKKFPWPVENPVKYEKVNTREDRPGYLDINFTSYDWSRRFIRLMPVPVNDIPLRGKPPRAEFIVHHPVKWKAILRKEELTLNNVRPGNFLQLVVYESESGYKLNKVETRVDGIVQGFRGAVPGRVKEAEAFFFKLPTDPTQYGLMITSEGKSYVLYRTDEVQEDSIPQVACRPKFPSVLMKRWVELLALHMSTPDPAKYYCHFHDSLQSVCFRVVKNIGIFGIFSNEISASEADPQVPYYESFNEEPSRTLRWLDVDAHGEWPLIDARIFPWPVELPVRYTKVKGRFGQPGYLDINFTDYDQPRRFTRLMPVSMYDIPLRGDPPQAEFVMHRPTECIATLRRGEYSWLRLRYDRIFEIRAYRSGSQYNFTEAGVLNGGIVRRFKGMVNGSMIEPEALFFKLPTDSTQYGLMFTSGTTLMLYRTDEVALRDHDILPPWFRRPRSVDSIGLPRYGSDPPSYRGSLDLLDYISDF</sequence>
<evidence type="ECO:0000313" key="2">
    <source>
        <dbReference type="Proteomes" id="UP000541610"/>
    </source>
</evidence>
<name>A0A7J6NGN4_PEROL</name>
<protein>
    <submittedName>
        <fullName evidence="1">Uncharacterized protein</fullName>
    </submittedName>
</protein>
<dbReference type="EMBL" id="JABANP010000417">
    <property type="protein sequence ID" value="KAF4682630.1"/>
    <property type="molecule type" value="Genomic_DNA"/>
</dbReference>
<dbReference type="Proteomes" id="UP000541610">
    <property type="component" value="Unassembled WGS sequence"/>
</dbReference>